<sequence>MELPLGGPALRHYTQSRPRPHRQKLNYRPSRPQETIIESENEVLELIGRVDEGVEEFFTKKVLPVETLKEQDEEIKESITVHEVAPASSAPCPPPTKTLRRKLGDFFTLKKKRGLKSETSHEGRPKKASIADFIRPLREVARSEKDKDKDRVKENDKENEKANAKEHPSVVHGESAVKEAPGAPPMRSDAAPPRRALREGKSQSLILLSGSAAAGSTNARNTSKKQLEGQHSFEQKLHLMLQRIGVSKPHPGETQNQEGEMKKAESEGTIIDSKPEPPSAFSKPRTMSASSDTRHQIRASVSAHEGAGKPALPPKPVIKPGPPPTTSGHSTPENELTQIEETESNTSTELSPAAAVESPAIPAATTQTLQTISSSVCDSNQVSLSSTVAPSETETCTDYVSPIAHDTTPANSSVTDSKTSVPESCVSSTDLITTDELTTSNTTATVSVTSTSILVSVTPGLSITSTPPTTSRPSISATAAVTAPINESSDSTVSTIFPLKPEAAPSVGAPPSADADDSSPAAASDDAVIPVTTAASSSSTSTSDTPSGLSVIVDLATEMKTESTSASLVTETSPPLHSSCDIITAEDSHDTIITISTTTSSDVLSPTLIPACVSVTTTSSDWNNSEPTSTVIPPEAPLSCCAAVSCPSTSTSETSPTDTSSTTPNHADTTSTTSSITATTVSSALTWSVDQPPSENVSTGLISPIPKPVTPENSSATSPHPTAPTPSNDSLSQEKERFPHERLGVEPPEEGTDAECEIVQKGEVTEKDEETKDVEKKVASADDKPAPITIEATFEEEQIESMNVKDQAAVEPTSEKDDVQRKDEREAESEKQDEAKSVSGE</sequence>
<dbReference type="InterPro" id="IPR031943">
    <property type="entry name" value="CARMIL_C"/>
</dbReference>
<accession>A0A8C5I6P4</accession>
<dbReference type="GeneID" id="114461238"/>
<evidence type="ECO:0000259" key="2">
    <source>
        <dbReference type="Pfam" id="PF16000"/>
    </source>
</evidence>
<feature type="compositionally biased region" description="Basic and acidic residues" evidence="1">
    <location>
        <begin position="115"/>
        <end position="125"/>
    </location>
</feature>
<reference evidence="3" key="3">
    <citation type="submission" date="2025-09" db="UniProtKB">
        <authorList>
            <consortium name="Ensembl"/>
        </authorList>
    </citation>
    <scope>IDENTIFICATION</scope>
</reference>
<proteinExistence type="predicted"/>
<feature type="region of interest" description="Disordered" evidence="1">
    <location>
        <begin position="502"/>
        <end position="525"/>
    </location>
</feature>
<keyword evidence="4" id="KW-1185">Reference proteome</keyword>
<feature type="compositionally biased region" description="Basic and acidic residues" evidence="1">
    <location>
        <begin position="135"/>
        <end position="169"/>
    </location>
</feature>
<feature type="region of interest" description="Disordered" evidence="1">
    <location>
        <begin position="82"/>
        <end position="232"/>
    </location>
</feature>
<reference evidence="3" key="2">
    <citation type="submission" date="2025-08" db="UniProtKB">
        <authorList>
            <consortium name="Ensembl"/>
        </authorList>
    </citation>
    <scope>IDENTIFICATION</scope>
</reference>
<dbReference type="Proteomes" id="UP000694680">
    <property type="component" value="Chromosome 3"/>
</dbReference>
<feature type="compositionally biased region" description="Low complexity" evidence="1">
    <location>
        <begin position="344"/>
        <end position="357"/>
    </location>
</feature>
<feature type="compositionally biased region" description="Basic and acidic residues" evidence="1">
    <location>
        <begin position="813"/>
        <end position="841"/>
    </location>
</feature>
<organism evidence="3 4">
    <name type="scientific">Gouania willdenowi</name>
    <name type="common">Blunt-snouted clingfish</name>
    <name type="synonym">Lepadogaster willdenowi</name>
    <dbReference type="NCBI Taxonomy" id="441366"/>
    <lineage>
        <taxon>Eukaryota</taxon>
        <taxon>Metazoa</taxon>
        <taxon>Chordata</taxon>
        <taxon>Craniata</taxon>
        <taxon>Vertebrata</taxon>
        <taxon>Euteleostomi</taxon>
        <taxon>Actinopterygii</taxon>
        <taxon>Neopterygii</taxon>
        <taxon>Teleostei</taxon>
        <taxon>Neoteleostei</taxon>
        <taxon>Acanthomorphata</taxon>
        <taxon>Ovalentaria</taxon>
        <taxon>Blenniimorphae</taxon>
        <taxon>Blenniiformes</taxon>
        <taxon>Gobiesocoidei</taxon>
        <taxon>Gobiesocidae</taxon>
        <taxon>Gobiesocinae</taxon>
        <taxon>Gouania</taxon>
    </lineage>
</organism>
<feature type="compositionally biased region" description="Basic and acidic residues" evidence="1">
    <location>
        <begin position="758"/>
        <end position="785"/>
    </location>
</feature>
<reference evidence="3" key="1">
    <citation type="submission" date="2020-06" db="EMBL/GenBank/DDBJ databases">
        <authorList>
            <consortium name="Wellcome Sanger Institute Data Sharing"/>
        </authorList>
    </citation>
    <scope>NUCLEOTIDE SEQUENCE [LARGE SCALE GENOMIC DNA]</scope>
</reference>
<dbReference type="Ensembl" id="ENSGWIT00000058713.1">
    <property type="protein sequence ID" value="ENSGWIP00000054488.1"/>
    <property type="gene ID" value="ENSGWIG00000026038.1"/>
</dbReference>
<feature type="domain" description="CARMIL C-terminal" evidence="2">
    <location>
        <begin position="1"/>
        <end position="116"/>
    </location>
</feature>
<feature type="region of interest" description="Disordered" evidence="1">
    <location>
        <begin position="1"/>
        <end position="31"/>
    </location>
</feature>
<protein>
    <submittedName>
        <fullName evidence="3">Flocculation protein FLO11-like</fullName>
    </submittedName>
</protein>
<feature type="compositionally biased region" description="Basic and acidic residues" evidence="1">
    <location>
        <begin position="732"/>
        <end position="744"/>
    </location>
</feature>
<feature type="compositionally biased region" description="Polar residues" evidence="1">
    <location>
        <begin position="688"/>
        <end position="701"/>
    </location>
</feature>
<name>A0A8C5I6P4_GOUWI</name>
<feature type="compositionally biased region" description="Pro residues" evidence="1">
    <location>
        <begin position="311"/>
        <end position="325"/>
    </location>
</feature>
<dbReference type="Pfam" id="PF16000">
    <property type="entry name" value="CARMIL_C"/>
    <property type="match status" value="1"/>
</dbReference>
<feature type="compositionally biased region" description="Acidic residues" evidence="1">
    <location>
        <begin position="747"/>
        <end position="756"/>
    </location>
</feature>
<feature type="region of interest" description="Disordered" evidence="1">
    <location>
        <begin position="244"/>
        <end position="357"/>
    </location>
</feature>
<dbReference type="AlphaFoldDB" id="A0A8C5I6P4"/>
<dbReference type="RefSeq" id="XP_028298984.1">
    <property type="nucleotide sequence ID" value="XM_028443183.1"/>
</dbReference>
<evidence type="ECO:0000256" key="1">
    <source>
        <dbReference type="SAM" id="MobiDB-lite"/>
    </source>
</evidence>
<feature type="region of interest" description="Disordered" evidence="1">
    <location>
        <begin position="643"/>
        <end position="841"/>
    </location>
</feature>
<gene>
    <name evidence="3" type="primary">LOC114461238</name>
</gene>
<feature type="compositionally biased region" description="Low complexity" evidence="1">
    <location>
        <begin position="645"/>
        <end position="686"/>
    </location>
</feature>
<evidence type="ECO:0000313" key="3">
    <source>
        <dbReference type="Ensembl" id="ENSGWIP00000054488.1"/>
    </source>
</evidence>
<evidence type="ECO:0000313" key="4">
    <source>
        <dbReference type="Proteomes" id="UP000694680"/>
    </source>
</evidence>